<proteinExistence type="inferred from homology"/>
<comment type="subcellular location">
    <subcellularLocation>
        <location evidence="1">Membrane</location>
        <topology evidence="1">Multi-pass membrane protein</topology>
    </subcellularLocation>
</comment>
<dbReference type="Proteomes" id="UP000887540">
    <property type="component" value="Unplaced"/>
</dbReference>
<accession>A0A914CCW4</accession>
<dbReference type="PANTHER" id="PTHR12300:SF34">
    <property type="entry name" value="RECEPTOR EXPRESSION-ENHANCING PROTEIN"/>
    <property type="match status" value="1"/>
</dbReference>
<dbReference type="Pfam" id="PF03134">
    <property type="entry name" value="TB2_DP1_HVA22"/>
    <property type="match status" value="1"/>
</dbReference>
<feature type="transmembrane region" description="Helical" evidence="1">
    <location>
        <begin position="138"/>
        <end position="155"/>
    </location>
</feature>
<keyword evidence="1" id="KW-1133">Transmembrane helix</keyword>
<dbReference type="GO" id="GO:0016020">
    <property type="term" value="C:membrane"/>
    <property type="evidence" value="ECO:0007669"/>
    <property type="project" value="UniProtKB-SubCell"/>
</dbReference>
<feature type="transmembrane region" description="Helical" evidence="1">
    <location>
        <begin position="70"/>
        <end position="95"/>
    </location>
</feature>
<keyword evidence="1" id="KW-0812">Transmembrane</keyword>
<evidence type="ECO:0000256" key="1">
    <source>
        <dbReference type="RuleBase" id="RU362006"/>
    </source>
</evidence>
<dbReference type="WBParaSite" id="ACRNAN_Path_85.g310.t1">
    <property type="protein sequence ID" value="ACRNAN_Path_85.g310.t1"/>
    <property type="gene ID" value="ACRNAN_Path_85.g310"/>
</dbReference>
<comment type="similarity">
    <text evidence="1">Belongs to the DP1 family.</text>
</comment>
<dbReference type="InterPro" id="IPR004345">
    <property type="entry name" value="TB2_DP1_HVA22"/>
</dbReference>
<dbReference type="AlphaFoldDB" id="A0A914CCW4"/>
<dbReference type="PANTHER" id="PTHR12300">
    <property type="entry name" value="HVA22-LIKE PROTEINS"/>
    <property type="match status" value="1"/>
</dbReference>
<organism evidence="2 3">
    <name type="scientific">Acrobeloides nanus</name>
    <dbReference type="NCBI Taxonomy" id="290746"/>
    <lineage>
        <taxon>Eukaryota</taxon>
        <taxon>Metazoa</taxon>
        <taxon>Ecdysozoa</taxon>
        <taxon>Nematoda</taxon>
        <taxon>Chromadorea</taxon>
        <taxon>Rhabditida</taxon>
        <taxon>Tylenchina</taxon>
        <taxon>Cephalobomorpha</taxon>
        <taxon>Cephaloboidea</taxon>
        <taxon>Cephalobidae</taxon>
        <taxon>Acrobeloides</taxon>
    </lineage>
</organism>
<keyword evidence="2" id="KW-1185">Reference proteome</keyword>
<keyword evidence="1" id="KW-0472">Membrane</keyword>
<sequence>MDDVKTAIFPSVSMVETQFSDPRTALDSDGLLDKLREEFQELLNHSALEPAFAPIEENCNIKREQIGYGIAALLGLYLIFGSAAQLICNLIGFAYPAYVSVKAIRTKTKSDDTQRLVYWTVFATFSLIDFFAEGIMHVFPIYYLFKATFLLYLYLPQFNDASSVYMTHAEPAILKLEKIVHDYIKQKRS</sequence>
<protein>
    <recommendedName>
        <fullName evidence="1">Receptor expression-enhancing protein</fullName>
    </recommendedName>
</protein>
<name>A0A914CCW4_9BILA</name>
<evidence type="ECO:0000313" key="2">
    <source>
        <dbReference type="Proteomes" id="UP000887540"/>
    </source>
</evidence>
<reference evidence="3" key="1">
    <citation type="submission" date="2022-11" db="UniProtKB">
        <authorList>
            <consortium name="WormBaseParasite"/>
        </authorList>
    </citation>
    <scope>IDENTIFICATION</scope>
</reference>
<evidence type="ECO:0000313" key="3">
    <source>
        <dbReference type="WBParaSite" id="ACRNAN_Path_85.g310.t1"/>
    </source>
</evidence>